<dbReference type="PANTHER" id="PTHR21240">
    <property type="entry name" value="2-AMINO-3-CARBOXYLMUCONATE-6-SEMIALDEHYDE DECARBOXYLASE"/>
    <property type="match status" value="1"/>
</dbReference>
<comment type="caution">
    <text evidence="3">The sequence shown here is derived from an EMBL/GenBank/DDBJ whole genome shotgun (WGS) entry which is preliminary data.</text>
</comment>
<keyword evidence="4" id="KW-1185">Reference proteome</keyword>
<evidence type="ECO:0000259" key="2">
    <source>
        <dbReference type="Pfam" id="PF04909"/>
    </source>
</evidence>
<dbReference type="GO" id="GO:0016831">
    <property type="term" value="F:carboxy-lyase activity"/>
    <property type="evidence" value="ECO:0007669"/>
    <property type="project" value="InterPro"/>
</dbReference>
<feature type="domain" description="Amidohydrolase-related" evidence="2">
    <location>
        <begin position="12"/>
        <end position="291"/>
    </location>
</feature>
<dbReference type="RefSeq" id="WP_229658766.1">
    <property type="nucleotide sequence ID" value="NZ_BMIS01000002.1"/>
</dbReference>
<dbReference type="InterPro" id="IPR032466">
    <property type="entry name" value="Metal_Hydrolase"/>
</dbReference>
<protein>
    <submittedName>
        <fullName evidence="3">4-hydroxyphenyl-beta-ketoacyl-CoA hydrolase</fullName>
    </submittedName>
</protein>
<sequence>MNIELTDDIVAIDVHTHALASTHEDADSQEHAEHNSAMQKYFRRDFKTPTVHDLAEIYREENMMCVVFSLDSSWLTGEPNAVSNEEILEIATEYPRTVIPFSSVDPHSGRRGAREVHRLAEMGTQGFKFHPSSQAFYPNDRDVYPILEAIEETGTVALFHSGHTGAGAGRPGGGGIRLKFANPMYVDDAAVDFPELKIILAHPSFPWQDEALSVALHKPHVHIDLSGWSPKYFPPNLIQHARTLLKHKMLFGTDYPLLTPERWMRDFDRLEFDEDIKRLIFRENAARLLGLAPEAS</sequence>
<dbReference type="EMBL" id="BMIS01000002">
    <property type="protein sequence ID" value="GGE63304.1"/>
    <property type="molecule type" value="Genomic_DNA"/>
</dbReference>
<dbReference type="Pfam" id="PF04909">
    <property type="entry name" value="Amidohydro_2"/>
    <property type="match status" value="1"/>
</dbReference>
<dbReference type="InterPro" id="IPR006680">
    <property type="entry name" value="Amidohydro-rel"/>
</dbReference>
<dbReference type="GO" id="GO:0016787">
    <property type="term" value="F:hydrolase activity"/>
    <property type="evidence" value="ECO:0007669"/>
    <property type="project" value="UniProtKB-KW"/>
</dbReference>
<dbReference type="Gene3D" id="3.20.20.140">
    <property type="entry name" value="Metal-dependent hydrolases"/>
    <property type="match status" value="1"/>
</dbReference>
<dbReference type="SUPFAM" id="SSF51556">
    <property type="entry name" value="Metallo-dependent hydrolases"/>
    <property type="match status" value="1"/>
</dbReference>
<dbReference type="PANTHER" id="PTHR21240:SF19">
    <property type="entry name" value="CATALYTIC_ HYDROLASE"/>
    <property type="match status" value="1"/>
</dbReference>
<evidence type="ECO:0000256" key="1">
    <source>
        <dbReference type="ARBA" id="ARBA00023239"/>
    </source>
</evidence>
<gene>
    <name evidence="3" type="ORF">GCM10011401_08030</name>
</gene>
<dbReference type="CDD" id="cd01292">
    <property type="entry name" value="metallo-dependent_hydrolases"/>
    <property type="match status" value="1"/>
</dbReference>
<keyword evidence="1" id="KW-0456">Lyase</keyword>
<proteinExistence type="predicted"/>
<name>A0A917ANY3_9MICC</name>
<dbReference type="Proteomes" id="UP000633136">
    <property type="component" value="Unassembled WGS sequence"/>
</dbReference>
<accession>A0A917ANY3</accession>
<evidence type="ECO:0000313" key="4">
    <source>
        <dbReference type="Proteomes" id="UP000633136"/>
    </source>
</evidence>
<evidence type="ECO:0000313" key="3">
    <source>
        <dbReference type="EMBL" id="GGE63304.1"/>
    </source>
</evidence>
<dbReference type="InterPro" id="IPR032465">
    <property type="entry name" value="ACMSD"/>
</dbReference>
<reference evidence="3" key="1">
    <citation type="journal article" date="2014" name="Int. J. Syst. Evol. Microbiol.">
        <title>Complete genome sequence of Corynebacterium casei LMG S-19264T (=DSM 44701T), isolated from a smear-ripened cheese.</title>
        <authorList>
            <consortium name="US DOE Joint Genome Institute (JGI-PGF)"/>
            <person name="Walter F."/>
            <person name="Albersmeier A."/>
            <person name="Kalinowski J."/>
            <person name="Ruckert C."/>
        </authorList>
    </citation>
    <scope>NUCLEOTIDE SEQUENCE</scope>
    <source>
        <strain evidence="3">CGMCC 1.15388</strain>
    </source>
</reference>
<dbReference type="AlphaFoldDB" id="A0A917ANY3"/>
<keyword evidence="3" id="KW-0378">Hydrolase</keyword>
<reference evidence="3" key="2">
    <citation type="submission" date="2020-09" db="EMBL/GenBank/DDBJ databases">
        <authorList>
            <person name="Sun Q."/>
            <person name="Zhou Y."/>
        </authorList>
    </citation>
    <scope>NUCLEOTIDE SEQUENCE</scope>
    <source>
        <strain evidence="3">CGMCC 1.15388</strain>
    </source>
</reference>
<organism evidence="3 4">
    <name type="scientific">Nesterenkonia cremea</name>
    <dbReference type="NCBI Taxonomy" id="1882340"/>
    <lineage>
        <taxon>Bacteria</taxon>
        <taxon>Bacillati</taxon>
        <taxon>Actinomycetota</taxon>
        <taxon>Actinomycetes</taxon>
        <taxon>Micrococcales</taxon>
        <taxon>Micrococcaceae</taxon>
        <taxon>Nesterenkonia</taxon>
    </lineage>
</organism>